<dbReference type="Pfam" id="PF16309">
    <property type="entry name" value="DUF4951"/>
    <property type="match status" value="1"/>
</dbReference>
<dbReference type="Gene3D" id="4.10.640.20">
    <property type="match status" value="1"/>
</dbReference>
<sequence>MFRLILIFSFLGTAVPLHASSLDLDGDELTPSSRVLSTPQNLSLNAFGQWVIGWGTGAEGARQRLSNIRREDVVVIKQKGTTLDMIKAWQQHFELEAQNNLSNPTALYRARLMKKIADLW</sequence>
<gene>
    <name evidence="4" type="ORF">ACI8B_250005</name>
    <name evidence="3" type="ORF">CW311_15705</name>
    <name evidence="2" type="ORF">F993_02717</name>
</gene>
<dbReference type="AlphaFoldDB" id="A0A653K4Z7"/>
<dbReference type="InterPro" id="IPR038343">
    <property type="entry name" value="DUF4951_sf"/>
</dbReference>
<accession>A0A653K4Z7</accession>
<evidence type="ECO:0000313" key="4">
    <source>
        <dbReference type="EMBL" id="VXA55919.1"/>
    </source>
</evidence>
<reference evidence="2 5" key="1">
    <citation type="submission" date="2013-02" db="EMBL/GenBank/DDBJ databases">
        <title>The Genome Sequence of Acinetobacter sp. NIPH 809.</title>
        <authorList>
            <consortium name="The Broad Institute Genome Sequencing Platform"/>
            <consortium name="The Broad Institute Genome Sequencing Center for Infectious Disease"/>
            <person name="Cerqueira G."/>
            <person name="Feldgarden M."/>
            <person name="Courvalin P."/>
            <person name="Perichon B."/>
            <person name="Grillot-Courvalin C."/>
            <person name="Clermont D."/>
            <person name="Rocha E."/>
            <person name="Yoon E.-J."/>
            <person name="Nemec A."/>
            <person name="Walker B."/>
            <person name="Young S.K."/>
            <person name="Zeng Q."/>
            <person name="Gargeya S."/>
            <person name="Fitzgerald M."/>
            <person name="Haas B."/>
            <person name="Abouelleil A."/>
            <person name="Alvarado L."/>
            <person name="Arachchi H.M."/>
            <person name="Berlin A.M."/>
            <person name="Chapman S.B."/>
            <person name="Dewar J."/>
            <person name="Goldberg J."/>
            <person name="Griggs A."/>
            <person name="Gujja S."/>
            <person name="Hansen M."/>
            <person name="Howarth C."/>
            <person name="Imamovic A."/>
            <person name="Larimer J."/>
            <person name="McCowan C."/>
            <person name="Murphy C."/>
            <person name="Neiman D."/>
            <person name="Pearson M."/>
            <person name="Priest M."/>
            <person name="Roberts A."/>
            <person name="Saif S."/>
            <person name="Shea T."/>
            <person name="Sisk P."/>
            <person name="Sykes S."/>
            <person name="Wortman J."/>
            <person name="Nusbaum C."/>
            <person name="Birren B."/>
        </authorList>
    </citation>
    <scope>NUCLEOTIDE SEQUENCE [LARGE SCALE GENOMIC DNA]</scope>
    <source>
        <strain evidence="2 5">NIPH 809</strain>
    </source>
</reference>
<reference evidence="4 7" key="3">
    <citation type="submission" date="2019-10" db="EMBL/GenBank/DDBJ databases">
        <authorList>
            <person name="Karimi E."/>
        </authorList>
    </citation>
    <scope>NUCLEOTIDE SEQUENCE [LARGE SCALE GENOMIC DNA]</scope>
    <source>
        <strain evidence="4">Acinetobacter sp. 8BE</strain>
    </source>
</reference>
<reference evidence="3 6" key="2">
    <citation type="submission" date="2017-12" db="EMBL/GenBank/DDBJ databases">
        <title>Draft Genome sequences of multiple microbial strains isolated from spacecraft associated surfaces.</title>
        <authorList>
            <person name="Seuylemezian A."/>
            <person name="Vaishampayan P."/>
            <person name="Venkateswaran K."/>
        </authorList>
    </citation>
    <scope>NUCLEOTIDE SEQUENCE [LARGE SCALE GENOMIC DNA]</scope>
    <source>
        <strain evidence="3 6">2P01AA</strain>
    </source>
</reference>
<protein>
    <submittedName>
        <fullName evidence="3">DUF4951 domain-containing protein</fullName>
    </submittedName>
</protein>
<keyword evidence="1" id="KW-0732">Signal</keyword>
<accession>A0A1E7QZ43</accession>
<dbReference type="InterPro" id="IPR032538">
    <property type="entry name" value="DUF4951"/>
</dbReference>
<name>A0A653K4Z7_9GAMM</name>
<evidence type="ECO:0000313" key="2">
    <source>
        <dbReference type="EMBL" id="ENU22807.1"/>
    </source>
</evidence>
<keyword evidence="5" id="KW-1185">Reference proteome</keyword>
<dbReference type="Proteomes" id="UP000233553">
    <property type="component" value="Unassembled WGS sequence"/>
</dbReference>
<evidence type="ECO:0000256" key="1">
    <source>
        <dbReference type="SAM" id="SignalP"/>
    </source>
</evidence>
<feature type="signal peptide" evidence="1">
    <location>
        <begin position="1"/>
        <end position="19"/>
    </location>
</feature>
<dbReference type="Proteomes" id="UP000430404">
    <property type="component" value="Unassembled WGS sequence"/>
</dbReference>
<organism evidence="4 7">
    <name type="scientific">Acinetobacter proteolyticus</name>
    <dbReference type="NCBI Taxonomy" id="1776741"/>
    <lineage>
        <taxon>Bacteria</taxon>
        <taxon>Pseudomonadati</taxon>
        <taxon>Pseudomonadota</taxon>
        <taxon>Gammaproteobacteria</taxon>
        <taxon>Moraxellales</taxon>
        <taxon>Moraxellaceae</taxon>
        <taxon>Acinetobacter</taxon>
    </lineage>
</organism>
<dbReference type="EMBL" id="PISJ01000018">
    <property type="protein sequence ID" value="PKF32256.1"/>
    <property type="molecule type" value="Genomic_DNA"/>
</dbReference>
<evidence type="ECO:0000313" key="7">
    <source>
        <dbReference type="Proteomes" id="UP000430404"/>
    </source>
</evidence>
<dbReference type="OrthoDB" id="6706820at2"/>
<proteinExistence type="predicted"/>
<dbReference type="Proteomes" id="UP000013034">
    <property type="component" value="Unassembled WGS sequence"/>
</dbReference>
<evidence type="ECO:0000313" key="5">
    <source>
        <dbReference type="Proteomes" id="UP000013034"/>
    </source>
</evidence>
<feature type="chain" id="PRO_5044624474" evidence="1">
    <location>
        <begin position="20"/>
        <end position="120"/>
    </location>
</feature>
<dbReference type="EMBL" id="APOI01000020">
    <property type="protein sequence ID" value="ENU22807.1"/>
    <property type="molecule type" value="Genomic_DNA"/>
</dbReference>
<dbReference type="RefSeq" id="WP_004655608.1">
    <property type="nucleotide sequence ID" value="NZ_CP158965.1"/>
</dbReference>
<dbReference type="EMBL" id="CABWKZ010000018">
    <property type="protein sequence ID" value="VXA55919.1"/>
    <property type="molecule type" value="Genomic_DNA"/>
</dbReference>
<evidence type="ECO:0000313" key="6">
    <source>
        <dbReference type="Proteomes" id="UP000233553"/>
    </source>
</evidence>
<evidence type="ECO:0000313" key="3">
    <source>
        <dbReference type="EMBL" id="PKF32256.1"/>
    </source>
</evidence>